<keyword evidence="4" id="KW-0134">Cell wall</keyword>
<evidence type="ECO:0000256" key="14">
    <source>
        <dbReference type="SAM" id="MobiDB-lite"/>
    </source>
</evidence>
<keyword evidence="11 15" id="KW-0472">Membrane</keyword>
<dbReference type="GO" id="GO:0005886">
    <property type="term" value="C:plasma membrane"/>
    <property type="evidence" value="ECO:0007669"/>
    <property type="project" value="UniProtKB-SubCell"/>
</dbReference>
<dbReference type="InterPro" id="IPR013783">
    <property type="entry name" value="Ig-like_fold"/>
</dbReference>
<dbReference type="GO" id="GO:0034220">
    <property type="term" value="P:monoatomic ion transmembrane transport"/>
    <property type="evidence" value="ECO:0007669"/>
    <property type="project" value="UniProtKB-KW"/>
</dbReference>
<evidence type="ECO:0000256" key="9">
    <source>
        <dbReference type="ARBA" id="ARBA00023065"/>
    </source>
</evidence>
<evidence type="ECO:0000256" key="1">
    <source>
        <dbReference type="ARBA" id="ARBA00004162"/>
    </source>
</evidence>
<dbReference type="eggNOG" id="COG4886">
    <property type="taxonomic scope" value="Bacteria"/>
</dbReference>
<evidence type="ECO:0000256" key="2">
    <source>
        <dbReference type="ARBA" id="ARBA00022448"/>
    </source>
</evidence>
<dbReference type="PANTHER" id="PTHR46473">
    <property type="entry name" value="GH08155P"/>
    <property type="match status" value="1"/>
</dbReference>
<comment type="subcellular location">
    <subcellularLocation>
        <location evidence="1">Cell membrane</location>
        <topology evidence="1">Single-pass membrane protein</topology>
    </subcellularLocation>
</comment>
<feature type="transmembrane region" description="Helical" evidence="15">
    <location>
        <begin position="814"/>
        <end position="834"/>
    </location>
</feature>
<evidence type="ECO:0000313" key="17">
    <source>
        <dbReference type="EMBL" id="EKF51262.1"/>
    </source>
</evidence>
<dbReference type="EMBL" id="AMQS01000018">
    <property type="protein sequence ID" value="EKF51262.1"/>
    <property type="molecule type" value="Genomic_DNA"/>
</dbReference>
<feature type="region of interest" description="Disordered" evidence="14">
    <location>
        <begin position="746"/>
        <end position="809"/>
    </location>
</feature>
<name>K2QCR1_9LACT</name>
<dbReference type="InterPro" id="IPR011889">
    <property type="entry name" value="Liste_lipo_26"/>
</dbReference>
<dbReference type="Pfam" id="PF07523">
    <property type="entry name" value="Big_3"/>
    <property type="match status" value="1"/>
</dbReference>
<dbReference type="Pfam" id="PF03382">
    <property type="entry name" value="DUF285"/>
    <property type="match status" value="2"/>
</dbReference>
<dbReference type="Proteomes" id="UP000006787">
    <property type="component" value="Unassembled WGS sequence"/>
</dbReference>
<dbReference type="PATRIC" id="fig|1231377.3.peg.1398"/>
<sequence length="840" mass="90557">MLEGATIVATTLPTESESSEESEAPLPEALGPEQDTEESEEAQSEDTPDRSASAEELPPPASSASKPEEPTPPADVASPERSTAVAAPKMTGTMWGDVDFEWNATTGELTLLGGTITDPAALPIDRWLINHIKFEGAITVGGSRSLAGLFQNMTNLTAIENLTYLNTSGVTDMSHMFVQAGNLTRLDLSSFDTSSVTNMSSMFVSTSSLTNLDLTSFETSTVTSMTGMFGAARSLTNLDLSTFDTSSVTSMDHMFWEASSLTSLDLSSFNIASGTNIESMFSGTFSLRELKLGSGISRLNETALPNISYASGEFTGLWQNVGTGSPERPNGTNVLTSDGLMQNFNPSMADTFVWQRTLPKVWGDVAFDYDETSKTLTLESGTITNPSDFDSAIRSEVEHIVFQGDVNVGGSKSLSTLFDGFQNLRDIQNLEKLDTTGVTDMSWMFTGTSSLTSLDLSSFDTTAVTNMFAMFDSAESLTSLNLSSFDTSAVINMQSMFSDARSLSSLDLSSFETSSVTTMQGMFSDTSSLTHLDLSSFETGSVINMSWMFSGASSLTHLDLSSFETSSVTTMQDMLTGASNLTRLDLSSFDTSAVIDAQVRLNFGGLNALVELRLGDNTAINLSNLPEFTTSAGYLNWWAREGEANNWLDSHQLMDLSATPGQAVGTWRRVPYQTKVQVKDSTLAVGDTWQAKDNFVQAINREGDEVPFEDVTVTGKVDTTKAGIYEVTYAYDGVSATAKVTVKAEEENGNGNGNNNSGENENGQDKDDSTSNNENSEDKVSDSDTTRGDKKQSQQEEPDLNAASRDKLPETGEIAGMLSWLGLGSLAVAMLLWYKRRRKK</sequence>
<dbReference type="PANTHER" id="PTHR46473:SF10">
    <property type="entry name" value="LD45603P-RELATED"/>
    <property type="match status" value="1"/>
</dbReference>
<gene>
    <name evidence="17" type="ORF">C426_1401</name>
</gene>
<evidence type="ECO:0000256" key="12">
    <source>
        <dbReference type="ARBA" id="ARBA00023157"/>
    </source>
</evidence>
<evidence type="ECO:0000256" key="15">
    <source>
        <dbReference type="SAM" id="Phobius"/>
    </source>
</evidence>
<keyword evidence="5" id="KW-0964">Secreted</keyword>
<dbReference type="AlphaFoldDB" id="K2QCR1"/>
<dbReference type="InterPro" id="IPR022038">
    <property type="entry name" value="Ig-like_bact"/>
</dbReference>
<evidence type="ECO:0000256" key="11">
    <source>
        <dbReference type="ARBA" id="ARBA00023136"/>
    </source>
</evidence>
<evidence type="ECO:0000256" key="8">
    <source>
        <dbReference type="ARBA" id="ARBA00022989"/>
    </source>
</evidence>
<keyword evidence="10" id="KW-0572">Peptidoglycan-anchor</keyword>
<evidence type="ECO:0000256" key="6">
    <source>
        <dbReference type="ARBA" id="ARBA00022692"/>
    </source>
</evidence>
<evidence type="ECO:0000256" key="7">
    <source>
        <dbReference type="ARBA" id="ARBA00022729"/>
    </source>
</evidence>
<feature type="compositionally biased region" description="Basic and acidic residues" evidence="14">
    <location>
        <begin position="776"/>
        <end position="794"/>
    </location>
</feature>
<dbReference type="InterPro" id="IPR051432">
    <property type="entry name" value="KCNMA1_auxiliary"/>
</dbReference>
<protein>
    <recommendedName>
        <fullName evidence="16">Gram-positive cocci surface proteins LPxTG domain-containing protein</fullName>
    </recommendedName>
</protein>
<evidence type="ECO:0000259" key="16">
    <source>
        <dbReference type="PROSITE" id="PS50847"/>
    </source>
</evidence>
<dbReference type="NCBIfam" id="TIGR01167">
    <property type="entry name" value="LPXTG_anchor"/>
    <property type="match status" value="1"/>
</dbReference>
<reference evidence="17 18" key="1">
    <citation type="journal article" date="2012" name="J. Bacteriol.">
        <title>Genome Sequence of the Bacteriocin-Producing Strain Lactococcus garvieae DCC43.</title>
        <authorList>
            <person name="Gabrielsen C."/>
            <person name="Brede D.A."/>
            <person name="Hernandez P.E."/>
            <person name="Nes I.F."/>
            <person name="Diep D.B."/>
        </authorList>
    </citation>
    <scope>NUCLEOTIDE SEQUENCE [LARGE SCALE GENOMIC DNA]</scope>
    <source>
        <strain evidence="17 18">DCC43</strain>
    </source>
</reference>
<evidence type="ECO:0000256" key="4">
    <source>
        <dbReference type="ARBA" id="ARBA00022512"/>
    </source>
</evidence>
<dbReference type="Gene3D" id="2.60.40.10">
    <property type="entry name" value="Immunoglobulins"/>
    <property type="match status" value="1"/>
</dbReference>
<dbReference type="InterPro" id="IPR032675">
    <property type="entry name" value="LRR_dom_sf"/>
</dbReference>
<keyword evidence="7" id="KW-0732">Signal</keyword>
<keyword evidence="6 15" id="KW-0812">Transmembrane</keyword>
<dbReference type="eggNOG" id="COG4932">
    <property type="taxonomic scope" value="Bacteria"/>
</dbReference>
<dbReference type="InterPro" id="IPR005046">
    <property type="entry name" value="DUF285"/>
</dbReference>
<evidence type="ECO:0000256" key="13">
    <source>
        <dbReference type="ARBA" id="ARBA00023303"/>
    </source>
</evidence>
<keyword evidence="8 15" id="KW-1133">Transmembrane helix</keyword>
<proteinExistence type="predicted"/>
<evidence type="ECO:0000256" key="10">
    <source>
        <dbReference type="ARBA" id="ARBA00023088"/>
    </source>
</evidence>
<evidence type="ECO:0000313" key="18">
    <source>
        <dbReference type="Proteomes" id="UP000006787"/>
    </source>
</evidence>
<feature type="region of interest" description="Disordered" evidence="14">
    <location>
        <begin position="1"/>
        <end position="87"/>
    </location>
</feature>
<accession>K2QCR1</accession>
<keyword evidence="9" id="KW-0406">Ion transport</keyword>
<dbReference type="InterPro" id="IPR019931">
    <property type="entry name" value="LPXTG_anchor"/>
</dbReference>
<keyword evidence="3" id="KW-1003">Cell membrane</keyword>
<keyword evidence="12" id="KW-1015">Disulfide bond</keyword>
<evidence type="ECO:0000256" key="5">
    <source>
        <dbReference type="ARBA" id="ARBA00022525"/>
    </source>
</evidence>
<evidence type="ECO:0000256" key="3">
    <source>
        <dbReference type="ARBA" id="ARBA00022475"/>
    </source>
</evidence>
<keyword evidence="2" id="KW-0813">Transport</keyword>
<comment type="caution">
    <text evidence="17">The sequence shown here is derived from an EMBL/GenBank/DDBJ whole genome shotgun (WGS) entry which is preliminary data.</text>
</comment>
<dbReference type="PROSITE" id="PS50847">
    <property type="entry name" value="GRAM_POS_ANCHORING"/>
    <property type="match status" value="1"/>
</dbReference>
<dbReference type="Gene3D" id="3.80.10.10">
    <property type="entry name" value="Ribonuclease Inhibitor"/>
    <property type="match status" value="2"/>
</dbReference>
<dbReference type="NCBIfam" id="TIGR02167">
    <property type="entry name" value="Liste_lipo_26"/>
    <property type="match status" value="9"/>
</dbReference>
<feature type="domain" description="Gram-positive cocci surface proteins LPxTG" evidence="16">
    <location>
        <begin position="808"/>
        <end position="840"/>
    </location>
</feature>
<organism evidence="17 18">
    <name type="scientific">Lactococcus garvieae DCC43</name>
    <dbReference type="NCBI Taxonomy" id="1231377"/>
    <lineage>
        <taxon>Bacteria</taxon>
        <taxon>Bacillati</taxon>
        <taxon>Bacillota</taxon>
        <taxon>Bacilli</taxon>
        <taxon>Lactobacillales</taxon>
        <taxon>Streptococcaceae</taxon>
        <taxon>Lactococcus</taxon>
    </lineage>
</organism>
<feature type="compositionally biased region" description="Acidic residues" evidence="14">
    <location>
        <begin position="34"/>
        <end position="46"/>
    </location>
</feature>
<dbReference type="SUPFAM" id="SSF52058">
    <property type="entry name" value="L domain-like"/>
    <property type="match status" value="2"/>
</dbReference>
<keyword evidence="13" id="KW-0407">Ion channel</keyword>